<feature type="transmembrane region" description="Helical" evidence="1">
    <location>
        <begin position="12"/>
        <end position="36"/>
    </location>
</feature>
<dbReference type="EMBL" id="BAAAQM010000078">
    <property type="protein sequence ID" value="GAA2003384.1"/>
    <property type="molecule type" value="Genomic_DNA"/>
</dbReference>
<keyword evidence="3" id="KW-1185">Reference proteome</keyword>
<dbReference type="RefSeq" id="WP_344662611.1">
    <property type="nucleotide sequence ID" value="NZ_BAAAQM010000078.1"/>
</dbReference>
<name>A0ABP5EQP4_9ACTN</name>
<keyword evidence="1" id="KW-0472">Membrane</keyword>
<keyword evidence="1" id="KW-0812">Transmembrane</keyword>
<accession>A0ABP5EQP4</accession>
<organism evidence="2 3">
    <name type="scientific">Catenulispora subtropica</name>
    <dbReference type="NCBI Taxonomy" id="450798"/>
    <lineage>
        <taxon>Bacteria</taxon>
        <taxon>Bacillati</taxon>
        <taxon>Actinomycetota</taxon>
        <taxon>Actinomycetes</taxon>
        <taxon>Catenulisporales</taxon>
        <taxon>Catenulisporaceae</taxon>
        <taxon>Catenulispora</taxon>
    </lineage>
</organism>
<evidence type="ECO:0008006" key="4">
    <source>
        <dbReference type="Google" id="ProtNLM"/>
    </source>
</evidence>
<protein>
    <recommendedName>
        <fullName evidence="4">SHOCT domain-containing protein</fullName>
    </recommendedName>
</protein>
<reference evidence="3" key="1">
    <citation type="journal article" date="2019" name="Int. J. Syst. Evol. Microbiol.">
        <title>The Global Catalogue of Microorganisms (GCM) 10K type strain sequencing project: providing services to taxonomists for standard genome sequencing and annotation.</title>
        <authorList>
            <consortium name="The Broad Institute Genomics Platform"/>
            <consortium name="The Broad Institute Genome Sequencing Center for Infectious Disease"/>
            <person name="Wu L."/>
            <person name="Ma J."/>
        </authorList>
    </citation>
    <scope>NUCLEOTIDE SEQUENCE [LARGE SCALE GENOMIC DNA]</scope>
    <source>
        <strain evidence="3">JCM 16013</strain>
    </source>
</reference>
<evidence type="ECO:0000313" key="3">
    <source>
        <dbReference type="Proteomes" id="UP001499854"/>
    </source>
</evidence>
<proteinExistence type="predicted"/>
<comment type="caution">
    <text evidence="2">The sequence shown here is derived from an EMBL/GenBank/DDBJ whole genome shotgun (WGS) entry which is preliminary data.</text>
</comment>
<keyword evidence="1" id="KW-1133">Transmembrane helix</keyword>
<evidence type="ECO:0000313" key="2">
    <source>
        <dbReference type="EMBL" id="GAA2003384.1"/>
    </source>
</evidence>
<dbReference type="Proteomes" id="UP001499854">
    <property type="component" value="Unassembled WGS sequence"/>
</dbReference>
<evidence type="ECO:0000256" key="1">
    <source>
        <dbReference type="SAM" id="Phobius"/>
    </source>
</evidence>
<sequence length="85" mass="9745">MMYGYGHGMGAWGWFAMASGTVLVWALLAVVAVVLYRLWTADRRRTPVPAEDRAAERVLAERFARGEIDETEYRSRLEVLRTGRR</sequence>
<gene>
    <name evidence="2" type="ORF">GCM10009838_81860</name>
</gene>